<name>A0A2G8LJ67_STIJA</name>
<reference evidence="2" key="1">
    <citation type="journal article" date="2017" name="PLoS Biol.">
        <title>The sea cucumber genome provides insights into morphological evolution and visceral regeneration.</title>
        <authorList>
            <person name="Zhang X."/>
            <person name="Sun L."/>
            <person name="Yuan J."/>
            <person name="Sun Y."/>
            <person name="Gao Y."/>
            <person name="Zhang L."/>
            <person name="Li S."/>
            <person name="Dai H."/>
            <person name="Hamel J.F."/>
            <person name="Liu C."/>
            <person name="Yu Y."/>
            <person name="Liu S."/>
            <person name="Lin W."/>
            <person name="Guo K."/>
            <person name="Jin S."/>
            <person name="Xu P."/>
            <person name="Storey K.B."/>
            <person name="Huan P."/>
            <person name="Zhang T."/>
            <person name="Zhou Y."/>
            <person name="Zhang J."/>
            <person name="Lin C."/>
            <person name="Li X."/>
            <person name="Xing L."/>
            <person name="Huo D."/>
            <person name="Sun M."/>
            <person name="Wang L."/>
            <person name="Mercier A."/>
            <person name="Li F."/>
            <person name="Yang H."/>
            <person name="Xiang J."/>
        </authorList>
    </citation>
    <scope>NUCLEOTIDE SEQUENCE [LARGE SCALE GENOMIC DNA]</scope>
    <source>
        <strain evidence="2">Shaxun</strain>
        <tissue evidence="2">Muscle</tissue>
    </source>
</reference>
<sequence>MPPEGKSSSSSSSSSIPMFSSKSSSKSLTEEVASPRYAVVSSSSNKQPLRSPKETVVSPRETPSVRSPKGPLASPKRDPSVTSPKEPVLSPKGTAFRLPSTTAAKPSPKPRPKPLPKPRPQSLCGVPSATDPAVTKDAKMSGSSKDNLNSDILKNKSDDASVKDHNGPTSPRWLSDKNKKLPPIKSPVTKTSDEAKPNQLPEWKQKLLKKKKDQEALGIKKSNIPPPLSKKDGEPNKAPFTTVPQWQLDLAEKNRKKKEDTREDGVSRPAKDRKKEDSNKIENKKPPLTPKPAIATKKKFDAIPPAEKDSVPSWQKSAHERRKKNEKNLLIENGEKKDSEKPAEITASTKKGEN</sequence>
<organism evidence="2 3">
    <name type="scientific">Stichopus japonicus</name>
    <name type="common">Sea cucumber</name>
    <dbReference type="NCBI Taxonomy" id="307972"/>
    <lineage>
        <taxon>Eukaryota</taxon>
        <taxon>Metazoa</taxon>
        <taxon>Echinodermata</taxon>
        <taxon>Eleutherozoa</taxon>
        <taxon>Echinozoa</taxon>
        <taxon>Holothuroidea</taxon>
        <taxon>Aspidochirotacea</taxon>
        <taxon>Aspidochirotida</taxon>
        <taxon>Stichopodidae</taxon>
        <taxon>Apostichopus</taxon>
    </lineage>
</organism>
<dbReference type="AlphaFoldDB" id="A0A2G8LJ67"/>
<feature type="compositionally biased region" description="Basic and acidic residues" evidence="1">
    <location>
        <begin position="250"/>
        <end position="285"/>
    </location>
</feature>
<evidence type="ECO:0000256" key="1">
    <source>
        <dbReference type="SAM" id="MobiDB-lite"/>
    </source>
</evidence>
<gene>
    <name evidence="2" type="ORF">BSL78_02777</name>
</gene>
<feature type="compositionally biased region" description="Low complexity" evidence="1">
    <location>
        <begin position="1"/>
        <end position="27"/>
    </location>
</feature>
<feature type="compositionally biased region" description="Basic and acidic residues" evidence="1">
    <location>
        <begin position="298"/>
        <end position="310"/>
    </location>
</feature>
<dbReference type="EMBL" id="MRZV01000061">
    <property type="protein sequence ID" value="PIK60281.1"/>
    <property type="molecule type" value="Genomic_DNA"/>
</dbReference>
<dbReference type="Proteomes" id="UP000230750">
    <property type="component" value="Unassembled WGS sequence"/>
</dbReference>
<feature type="compositionally biased region" description="Polar residues" evidence="1">
    <location>
        <begin position="141"/>
        <end position="152"/>
    </location>
</feature>
<protein>
    <submittedName>
        <fullName evidence="2">Uncharacterized protein</fullName>
    </submittedName>
</protein>
<proteinExistence type="predicted"/>
<comment type="caution">
    <text evidence="2">The sequence shown here is derived from an EMBL/GenBank/DDBJ whole genome shotgun (WGS) entry which is preliminary data.</text>
</comment>
<dbReference type="OrthoDB" id="10655278at2759"/>
<feature type="compositionally biased region" description="Basic and acidic residues" evidence="1">
    <location>
        <begin position="153"/>
        <end position="166"/>
    </location>
</feature>
<feature type="region of interest" description="Disordered" evidence="1">
    <location>
        <begin position="1"/>
        <end position="354"/>
    </location>
</feature>
<keyword evidence="3" id="KW-1185">Reference proteome</keyword>
<evidence type="ECO:0000313" key="2">
    <source>
        <dbReference type="EMBL" id="PIK60281.1"/>
    </source>
</evidence>
<evidence type="ECO:0000313" key="3">
    <source>
        <dbReference type="Proteomes" id="UP000230750"/>
    </source>
</evidence>
<feature type="compositionally biased region" description="Basic and acidic residues" evidence="1">
    <location>
        <begin position="326"/>
        <end position="343"/>
    </location>
</feature>
<accession>A0A2G8LJ67</accession>